<protein>
    <recommendedName>
        <fullName evidence="2">START domain-containing protein</fullName>
    </recommendedName>
</protein>
<feature type="domain" description="START" evidence="2">
    <location>
        <begin position="111"/>
        <end position="211"/>
    </location>
</feature>
<comment type="caution">
    <text evidence="3">The sequence shown here is derived from an EMBL/GenBank/DDBJ whole genome shotgun (WGS) entry which is preliminary data.</text>
</comment>
<reference evidence="3 4" key="1">
    <citation type="submission" date="2019-07" db="EMBL/GenBank/DDBJ databases">
        <title>Genomics analysis of Aphanomyces spp. identifies a new class of oomycete effector associated with host adaptation.</title>
        <authorList>
            <person name="Gaulin E."/>
        </authorList>
    </citation>
    <scope>NUCLEOTIDE SEQUENCE [LARGE SCALE GENOMIC DNA]</scope>
    <source>
        <strain evidence="3 4">ATCC 201684</strain>
    </source>
</reference>
<dbReference type="AlphaFoldDB" id="A0A6G0WTG2"/>
<dbReference type="CDD" id="cd00065">
    <property type="entry name" value="FYVE_like_SF"/>
    <property type="match status" value="1"/>
</dbReference>
<dbReference type="VEuPathDB" id="FungiDB:AeMF1_013673"/>
<dbReference type="InterPro" id="IPR011011">
    <property type="entry name" value="Znf_FYVE_PHD"/>
</dbReference>
<organism evidence="3 4">
    <name type="scientific">Aphanomyces euteiches</name>
    <dbReference type="NCBI Taxonomy" id="100861"/>
    <lineage>
        <taxon>Eukaryota</taxon>
        <taxon>Sar</taxon>
        <taxon>Stramenopiles</taxon>
        <taxon>Oomycota</taxon>
        <taxon>Saprolegniomycetes</taxon>
        <taxon>Saprolegniales</taxon>
        <taxon>Verrucalvaceae</taxon>
        <taxon>Aphanomyces</taxon>
    </lineage>
</organism>
<dbReference type="PANTHER" id="PTHR13510:SF44">
    <property type="entry name" value="RABENOSYN-5"/>
    <property type="match status" value="1"/>
</dbReference>
<evidence type="ECO:0000259" key="2">
    <source>
        <dbReference type="Pfam" id="PF01852"/>
    </source>
</evidence>
<dbReference type="PANTHER" id="PTHR13510">
    <property type="entry name" value="FYVE-FINGER-CONTAINING RAB5 EFFECTOR PROTEIN RABENOSYN-5-RELATED"/>
    <property type="match status" value="1"/>
</dbReference>
<dbReference type="Pfam" id="PF01852">
    <property type="entry name" value="START"/>
    <property type="match status" value="1"/>
</dbReference>
<dbReference type="SUPFAM" id="SSF55961">
    <property type="entry name" value="Bet v1-like"/>
    <property type="match status" value="1"/>
</dbReference>
<sequence>MFRRRPWTRDEEERLYSNACASLIKFIQDAQPSGGSIEWTMESYTHPIQLFSGKAARATSICAGAMHIRCTLEDAIDSFERAPSLYGLQPVESALLLELDSSQPHEHLSVQWMSLPEARLLKPRDVCVVEIRRMFEHNGQRGYACLVESVDIPECPSFEHSHGLVRATARHTGFIFTELQVGVLHVMQCMHLDWSGTAPAWVAKSFCKRRISALPTVLDRFFTRRRSSFDQTQMMASTSKKHCGSCYKSFGVLESKKYCIVCGVKVCKTCVLACHVCASESATSRSSSWAYIGPVSMTESSYDDHHHVHHTHRPSSLRSSSPVSTGIELERFLYQNEVVVRVQSIPSALDSDDALSATDTQTSATSKASSVVWREAISAFHHNLGRFKRQHLATA</sequence>
<evidence type="ECO:0000313" key="3">
    <source>
        <dbReference type="EMBL" id="KAF0730785.1"/>
    </source>
</evidence>
<gene>
    <name evidence="3" type="ORF">Ae201684_011893</name>
</gene>
<dbReference type="InterPro" id="IPR023393">
    <property type="entry name" value="START-like_dom_sf"/>
</dbReference>
<dbReference type="SUPFAM" id="SSF57903">
    <property type="entry name" value="FYVE/PHD zinc finger"/>
    <property type="match status" value="1"/>
</dbReference>
<name>A0A6G0WTG2_9STRA</name>
<dbReference type="GO" id="GO:0008289">
    <property type="term" value="F:lipid binding"/>
    <property type="evidence" value="ECO:0007669"/>
    <property type="project" value="InterPro"/>
</dbReference>
<keyword evidence="4" id="KW-1185">Reference proteome</keyword>
<dbReference type="InterPro" id="IPR002913">
    <property type="entry name" value="START_lipid-bd_dom"/>
</dbReference>
<feature type="region of interest" description="Disordered" evidence="1">
    <location>
        <begin position="302"/>
        <end position="322"/>
    </location>
</feature>
<accession>A0A6G0WTG2</accession>
<dbReference type="EMBL" id="VJMJ01000151">
    <property type="protein sequence ID" value="KAF0730785.1"/>
    <property type="molecule type" value="Genomic_DNA"/>
</dbReference>
<dbReference type="Gene3D" id="3.30.530.20">
    <property type="match status" value="1"/>
</dbReference>
<evidence type="ECO:0000313" key="4">
    <source>
        <dbReference type="Proteomes" id="UP000481153"/>
    </source>
</evidence>
<dbReference type="InterPro" id="IPR052727">
    <property type="entry name" value="Rab4/Rab5_effector"/>
</dbReference>
<evidence type="ECO:0000256" key="1">
    <source>
        <dbReference type="SAM" id="MobiDB-lite"/>
    </source>
</evidence>
<proteinExistence type="predicted"/>
<dbReference type="Proteomes" id="UP000481153">
    <property type="component" value="Unassembled WGS sequence"/>
</dbReference>